<proteinExistence type="predicted"/>
<evidence type="ECO:0000259" key="1">
    <source>
        <dbReference type="Pfam" id="PF21021"/>
    </source>
</evidence>
<feature type="non-terminal residue" evidence="3">
    <location>
        <position position="1"/>
    </location>
</feature>
<name>A0A8S3D369_9BILA</name>
<dbReference type="EMBL" id="CAJOBI010191559">
    <property type="protein sequence ID" value="CAF4962897.1"/>
    <property type="molecule type" value="Genomic_DNA"/>
</dbReference>
<dbReference type="Gene3D" id="3.40.30.10">
    <property type="entry name" value="Glutaredoxin"/>
    <property type="match status" value="1"/>
</dbReference>
<evidence type="ECO:0000313" key="4">
    <source>
        <dbReference type="Proteomes" id="UP000676336"/>
    </source>
</evidence>
<dbReference type="AlphaFoldDB" id="A0A8S3D369"/>
<dbReference type="Proteomes" id="UP000676336">
    <property type="component" value="Unassembled WGS sequence"/>
</dbReference>
<organism evidence="3 4">
    <name type="scientific">Rotaria magnacalcarata</name>
    <dbReference type="NCBI Taxonomy" id="392030"/>
    <lineage>
        <taxon>Eukaryota</taxon>
        <taxon>Metazoa</taxon>
        <taxon>Spiralia</taxon>
        <taxon>Gnathifera</taxon>
        <taxon>Rotifera</taxon>
        <taxon>Eurotatoria</taxon>
        <taxon>Bdelloidea</taxon>
        <taxon>Philodinida</taxon>
        <taxon>Philodinidae</taxon>
        <taxon>Rotaria</taxon>
    </lineage>
</organism>
<dbReference type="EMBL" id="CAJOBI010159590">
    <property type="protein sequence ID" value="CAF4845670.1"/>
    <property type="molecule type" value="Genomic_DNA"/>
</dbReference>
<reference evidence="3" key="1">
    <citation type="submission" date="2021-02" db="EMBL/GenBank/DDBJ databases">
        <authorList>
            <person name="Nowell W R."/>
        </authorList>
    </citation>
    <scope>NUCLEOTIDE SEQUENCE</scope>
</reference>
<dbReference type="Pfam" id="PF21021">
    <property type="entry name" value="FAF1"/>
    <property type="match status" value="1"/>
</dbReference>
<protein>
    <recommendedName>
        <fullName evidence="1">Fas-associated factor 1/2-like UAS domain-containing protein</fullName>
    </recommendedName>
</protein>
<accession>A0A8S3D369</accession>
<evidence type="ECO:0000313" key="3">
    <source>
        <dbReference type="EMBL" id="CAF4962897.1"/>
    </source>
</evidence>
<feature type="domain" description="Fas-associated factor 1/2-like UAS" evidence="1">
    <location>
        <begin position="1"/>
        <end position="62"/>
    </location>
</feature>
<sequence length="62" mass="7075">ANVFCSQVLATDSIVEYLANNYVFWAWDVTSASNRTRLFETVRRCVGNQCVHRVGSIENDTF</sequence>
<dbReference type="InterPro" id="IPR049483">
    <property type="entry name" value="FAF1_2-like_UAS"/>
</dbReference>
<gene>
    <name evidence="2" type="ORF">SMN809_LOCUS49148</name>
    <name evidence="3" type="ORF">SMN809_LOCUS54712</name>
</gene>
<feature type="non-terminal residue" evidence="3">
    <location>
        <position position="62"/>
    </location>
</feature>
<comment type="caution">
    <text evidence="3">The sequence shown here is derived from an EMBL/GenBank/DDBJ whole genome shotgun (WGS) entry which is preliminary data.</text>
</comment>
<evidence type="ECO:0000313" key="2">
    <source>
        <dbReference type="EMBL" id="CAF4845670.1"/>
    </source>
</evidence>